<dbReference type="Proteomes" id="UP000509742">
    <property type="component" value="Chromosome"/>
</dbReference>
<feature type="compositionally biased region" description="Basic and acidic residues" evidence="1">
    <location>
        <begin position="74"/>
        <end position="88"/>
    </location>
</feature>
<evidence type="ECO:0000313" key="3">
    <source>
        <dbReference type="EMBL" id="BCD69721.1"/>
    </source>
</evidence>
<gene>
    <name evidence="2" type="ORF">NHP190020_10860</name>
    <name evidence="3" type="ORF">SNTW_03660</name>
</gene>
<evidence type="ECO:0000313" key="5">
    <source>
        <dbReference type="Proteomes" id="UP000509742"/>
    </source>
</evidence>
<accession>A0A6J4CWK8</accession>
<keyword evidence="5" id="KW-1185">Reference proteome</keyword>
<dbReference type="AlphaFoldDB" id="A0A6J4CWK8"/>
<organism evidence="3 4">
    <name type="scientific">Helicobacter suis</name>
    <dbReference type="NCBI Taxonomy" id="104628"/>
    <lineage>
        <taxon>Bacteria</taxon>
        <taxon>Pseudomonadati</taxon>
        <taxon>Campylobacterota</taxon>
        <taxon>Epsilonproteobacteria</taxon>
        <taxon>Campylobacterales</taxon>
        <taxon>Helicobacteraceae</taxon>
        <taxon>Helicobacter</taxon>
    </lineage>
</organism>
<dbReference type="EMBL" id="AP023036">
    <property type="protein sequence ID" value="BCD46047.1"/>
    <property type="molecule type" value="Genomic_DNA"/>
</dbReference>
<dbReference type="EMBL" id="AP019774">
    <property type="protein sequence ID" value="BCD69721.1"/>
    <property type="molecule type" value="Genomic_DNA"/>
</dbReference>
<reference evidence="2 5" key="2">
    <citation type="submission" date="2020-04" db="EMBL/GenBank/DDBJ databases">
        <title>Genomic analysis of gastric non-Helicobacter pylori Helicobacters isolated in Japan.</title>
        <authorList>
            <person name="Suzuki M."/>
            <person name="Rimbara E."/>
        </authorList>
    </citation>
    <scope>NUCLEOTIDE SEQUENCE [LARGE SCALE GENOMIC DNA]</scope>
    <source>
        <strain evidence="2 5">NHP19-0020</strain>
    </source>
</reference>
<evidence type="ECO:0000313" key="4">
    <source>
        <dbReference type="Proteomes" id="UP000317935"/>
    </source>
</evidence>
<evidence type="ECO:0000313" key="2">
    <source>
        <dbReference type="EMBL" id="BCD46047.1"/>
    </source>
</evidence>
<protein>
    <submittedName>
        <fullName evidence="3">Uncharacterized protein</fullName>
    </submittedName>
</protein>
<name>A0A6J4CWK8_9HELI</name>
<evidence type="ECO:0000256" key="1">
    <source>
        <dbReference type="SAM" id="MobiDB-lite"/>
    </source>
</evidence>
<dbReference type="Proteomes" id="UP000317935">
    <property type="component" value="Chromosome"/>
</dbReference>
<sequence length="128" mass="14773">MKSPDIKLIFKDPPKQEYIKAFKAENQEDLTYLLVTLDNDRLLVTGIVDAKKGYVKRQVKDADTTHPFIPPNNQRDRAPPSGLRDDSITPRLKGQEPNNYIDAEVIEHPKQLPLKAIDRFIKRLRLKV</sequence>
<feature type="region of interest" description="Disordered" evidence="1">
    <location>
        <begin position="62"/>
        <end position="95"/>
    </location>
</feature>
<reference evidence="3 4" key="1">
    <citation type="submission" date="2019-06" db="EMBL/GenBank/DDBJ databases">
        <title>Complete genome sequence of Helicobacter suis SNTW101c.</title>
        <authorList>
            <person name="Rimbara E."/>
            <person name="Suzuki M."/>
            <person name="Matsui H."/>
            <person name="Nakamura M."/>
            <person name="Mori S."/>
            <person name="Shibayama K."/>
        </authorList>
    </citation>
    <scope>NUCLEOTIDE SEQUENCE [LARGE SCALE GENOMIC DNA]</scope>
    <source>
        <strain evidence="3 4">SNTW101c</strain>
    </source>
</reference>
<proteinExistence type="predicted"/>